<reference evidence="1 2" key="1">
    <citation type="journal article" date="2020" name="Front. Microbiol.">
        <title>Single-cell genomics of novel Actinobacteria with the Wood-Ljungdahl pathway discovered in a serpentinizing system.</title>
        <authorList>
            <person name="Merino N."/>
            <person name="Kawai M."/>
            <person name="Boyd E.S."/>
            <person name="Colman D.R."/>
            <person name="McGlynn S.E."/>
            <person name="Nealson K.H."/>
            <person name="Kurokawa K."/>
            <person name="Hongoh Y."/>
        </authorList>
    </citation>
    <scope>NUCLEOTIDE SEQUENCE [LARGE SCALE GENOMIC DNA]</scope>
    <source>
        <strain evidence="1 2">S33</strain>
    </source>
</reference>
<dbReference type="Proteomes" id="UP000591948">
    <property type="component" value="Unassembled WGS sequence"/>
</dbReference>
<feature type="non-terminal residue" evidence="1">
    <location>
        <position position="138"/>
    </location>
</feature>
<evidence type="ECO:0000313" key="2">
    <source>
        <dbReference type="Proteomes" id="UP000591948"/>
    </source>
</evidence>
<keyword evidence="2" id="KW-1185">Reference proteome</keyword>
<dbReference type="AlphaFoldDB" id="A0A6V8P5M8"/>
<comment type="caution">
    <text evidence="1">The sequence shown here is derived from an EMBL/GenBank/DDBJ whole genome shotgun (WGS) entry which is preliminary data.</text>
</comment>
<organism evidence="1 2">
    <name type="scientific">Candidatus Hakubella thermalkaliphila</name>
    <dbReference type="NCBI Taxonomy" id="2754717"/>
    <lineage>
        <taxon>Bacteria</taxon>
        <taxon>Bacillati</taxon>
        <taxon>Actinomycetota</taxon>
        <taxon>Actinomycetota incertae sedis</taxon>
        <taxon>Candidatus Hakubellales</taxon>
        <taxon>Candidatus Hakubellaceae</taxon>
        <taxon>Candidatus Hakubella</taxon>
    </lineage>
</organism>
<evidence type="ECO:0000313" key="1">
    <source>
        <dbReference type="EMBL" id="GFP27657.1"/>
    </source>
</evidence>
<feature type="non-terminal residue" evidence="1">
    <location>
        <position position="1"/>
    </location>
</feature>
<name>A0A6V8P5M8_9ACTN</name>
<gene>
    <name evidence="1" type="ORF">HKBW3S33_01067</name>
</gene>
<dbReference type="InterPro" id="IPR036564">
    <property type="entry name" value="AF0941-like_sf"/>
</dbReference>
<dbReference type="EMBL" id="BLRY01000052">
    <property type="protein sequence ID" value="GFP27657.1"/>
    <property type="molecule type" value="Genomic_DNA"/>
</dbReference>
<sequence>GISGADYFIAGIGSAIEIFGKYDKVIDYGGNVIRADKLLDYVREIITDYAVHQILHNGIAEELSPLTKYYLLWRWVYKEAKVHFDDARKLSQSVGVDLPKEWSRSFIKKDKEFIMVLVPLERNSKELEDSNEMIDVLH</sequence>
<accession>A0A6V8P5M8</accession>
<proteinExistence type="predicted"/>
<protein>
    <submittedName>
        <fullName evidence="1">Uncharacterized protein</fullName>
    </submittedName>
</protein>
<dbReference type="SUPFAM" id="SSF140726">
    <property type="entry name" value="AF0941-like"/>
    <property type="match status" value="1"/>
</dbReference>